<protein>
    <submittedName>
        <fullName evidence="2">Alpha/beta fold hydrolase</fullName>
    </submittedName>
</protein>
<dbReference type="Pfam" id="PF00561">
    <property type="entry name" value="Abhydrolase_1"/>
    <property type="match status" value="1"/>
</dbReference>
<dbReference type="SUPFAM" id="SSF53474">
    <property type="entry name" value="alpha/beta-Hydrolases"/>
    <property type="match status" value="1"/>
</dbReference>
<dbReference type="InterPro" id="IPR000073">
    <property type="entry name" value="AB_hydrolase_1"/>
</dbReference>
<accession>A0A857CD40</accession>
<dbReference type="PANTHER" id="PTHR43689:SF8">
    <property type="entry name" value="ALPHA_BETA-HYDROLASES SUPERFAMILY PROTEIN"/>
    <property type="match status" value="1"/>
</dbReference>
<evidence type="ECO:0000313" key="2">
    <source>
        <dbReference type="EMBL" id="QGZ36757.1"/>
    </source>
</evidence>
<proteinExistence type="predicted"/>
<organism evidence="2 3">
    <name type="scientific">Stappia indica</name>
    <dbReference type="NCBI Taxonomy" id="538381"/>
    <lineage>
        <taxon>Bacteria</taxon>
        <taxon>Pseudomonadati</taxon>
        <taxon>Pseudomonadota</taxon>
        <taxon>Alphaproteobacteria</taxon>
        <taxon>Hyphomicrobiales</taxon>
        <taxon>Stappiaceae</taxon>
        <taxon>Stappia</taxon>
    </lineage>
</organism>
<dbReference type="InterPro" id="IPR029058">
    <property type="entry name" value="AB_hydrolase_fold"/>
</dbReference>
<sequence>MPAMPHQVPAHDMRIETGRGALFARMWWEEPLLQNTPSPIVLFHDSLGAVELWRSFPQALAGETGRPVIAYDRLGFGRSDAFPGALPADFIEAEGRDTLPLLREAFGFTRFIACGHSVGGGMAVETASRHRESCLAVITMGAQAFIEERTLEGIRVARAAFQQPEELARLARYHGDKARWVVDAWTETWLSSEFAGWTLDRALAEVACPLLAIHGDADEFGSAAHPGCIAEGRGRAVLLPAVGHNPHREAEAQTVALIAEFLAGLAD</sequence>
<dbReference type="PANTHER" id="PTHR43689">
    <property type="entry name" value="HYDROLASE"/>
    <property type="match status" value="1"/>
</dbReference>
<dbReference type="AlphaFoldDB" id="A0A857CD40"/>
<dbReference type="KEGG" id="siw:GH266_21030"/>
<dbReference type="GO" id="GO:0016787">
    <property type="term" value="F:hydrolase activity"/>
    <property type="evidence" value="ECO:0007669"/>
    <property type="project" value="UniProtKB-KW"/>
</dbReference>
<dbReference type="Proteomes" id="UP000435648">
    <property type="component" value="Chromosome"/>
</dbReference>
<reference evidence="2 3" key="1">
    <citation type="submission" date="2019-12" db="EMBL/GenBank/DDBJ databases">
        <title>The genome of Stappia indica PHM037.</title>
        <authorList>
            <person name="Kacar D."/>
            <person name="Galan B."/>
            <person name="Canedo L."/>
            <person name="Rodriguez P."/>
            <person name="de la Calle F."/>
            <person name="Garcia J.L."/>
        </authorList>
    </citation>
    <scope>NUCLEOTIDE SEQUENCE [LARGE SCALE GENOMIC DNA]</scope>
    <source>
        <strain evidence="2 3">PHM037</strain>
    </source>
</reference>
<dbReference type="EMBL" id="CP046908">
    <property type="protein sequence ID" value="QGZ36757.1"/>
    <property type="molecule type" value="Genomic_DNA"/>
</dbReference>
<feature type="domain" description="AB hydrolase-1" evidence="1">
    <location>
        <begin position="39"/>
        <end position="152"/>
    </location>
</feature>
<name>A0A857CD40_9HYPH</name>
<gene>
    <name evidence="2" type="ORF">GH266_21030</name>
</gene>
<evidence type="ECO:0000313" key="3">
    <source>
        <dbReference type="Proteomes" id="UP000435648"/>
    </source>
</evidence>
<evidence type="ECO:0000259" key="1">
    <source>
        <dbReference type="Pfam" id="PF00561"/>
    </source>
</evidence>
<dbReference type="Gene3D" id="3.40.50.1820">
    <property type="entry name" value="alpha/beta hydrolase"/>
    <property type="match status" value="1"/>
</dbReference>
<dbReference type="OrthoDB" id="9804723at2"/>
<keyword evidence="2" id="KW-0378">Hydrolase</keyword>